<feature type="compositionally biased region" description="Polar residues" evidence="1">
    <location>
        <begin position="299"/>
        <end position="313"/>
    </location>
</feature>
<comment type="caution">
    <text evidence="2">The sequence shown here is derived from an EMBL/GenBank/DDBJ whole genome shotgun (WGS) entry which is preliminary data.</text>
</comment>
<accession>A0ABR2JHP1</accession>
<sequence>MADQGSGAGAGAGAGSNEWLLSNMVASNQQTDVIVTFACGHRHPIFRAAGGSEIHPPMDQVITDRLRRNRIVCHTCQYFAVVREVQEDTYVEVLRGMGDVESGQQLGPIPNNFDLLQMYYDMAQTFAQRVNQDQPTNVMDQCMSEFCRLIIVRLSPEQRQRGLANLLNLQVRHMQAGQSGGHVDIVRRLTEVLTADPMDLDRSTLGTSGGSTGRDPSSGSSPAGPLGSSPPGQMGSSPTDPAQQRPQVGFTQPVMGNGSSPPAFGTMLPGDPAPKPELGSDEEATSTWGDSPPPLRSPGSDSTEIPQRQNPTEITFHLDPPRTPPPGSYIGTPGRTQSTTPLGPPPKDKKLLSPIPEESSPGNTTSTTPQGSPSPSGNAQSTTPAGSPSGNVQSITPEGSPQKGNVQSTTPRGSPQGNTQSTTPQGQPEGLRPARPPVTPTNNPTADELNRLDGGHRVGQQDSSSDDDGIL</sequence>
<feature type="compositionally biased region" description="Low complexity" evidence="1">
    <location>
        <begin position="352"/>
        <end position="378"/>
    </location>
</feature>
<feature type="compositionally biased region" description="Polar residues" evidence="1">
    <location>
        <begin position="379"/>
        <end position="426"/>
    </location>
</feature>
<feature type="compositionally biased region" description="Polar residues" evidence="1">
    <location>
        <begin position="239"/>
        <end position="250"/>
    </location>
</feature>
<name>A0ABR2JHP1_9PEZI</name>
<protein>
    <submittedName>
        <fullName evidence="2">Uncharacterized protein</fullName>
    </submittedName>
</protein>
<proteinExistence type="predicted"/>
<dbReference type="Proteomes" id="UP001390339">
    <property type="component" value="Unassembled WGS sequence"/>
</dbReference>
<evidence type="ECO:0000256" key="1">
    <source>
        <dbReference type="SAM" id="MobiDB-lite"/>
    </source>
</evidence>
<evidence type="ECO:0000313" key="3">
    <source>
        <dbReference type="Proteomes" id="UP001390339"/>
    </source>
</evidence>
<feature type="compositionally biased region" description="Low complexity" evidence="1">
    <location>
        <begin position="213"/>
        <end position="238"/>
    </location>
</feature>
<feature type="region of interest" description="Disordered" evidence="1">
    <location>
        <begin position="197"/>
        <end position="471"/>
    </location>
</feature>
<keyword evidence="3" id="KW-1185">Reference proteome</keyword>
<dbReference type="EMBL" id="JAPCWZ010000002">
    <property type="protein sequence ID" value="KAK8877340.1"/>
    <property type="molecule type" value="Genomic_DNA"/>
</dbReference>
<evidence type="ECO:0000313" key="2">
    <source>
        <dbReference type="EMBL" id="KAK8877340.1"/>
    </source>
</evidence>
<organism evidence="2 3">
    <name type="scientific">Apiospora arundinis</name>
    <dbReference type="NCBI Taxonomy" id="335852"/>
    <lineage>
        <taxon>Eukaryota</taxon>
        <taxon>Fungi</taxon>
        <taxon>Dikarya</taxon>
        <taxon>Ascomycota</taxon>
        <taxon>Pezizomycotina</taxon>
        <taxon>Sordariomycetes</taxon>
        <taxon>Xylariomycetidae</taxon>
        <taxon>Amphisphaeriales</taxon>
        <taxon>Apiosporaceae</taxon>
        <taxon>Apiospora</taxon>
    </lineage>
</organism>
<reference evidence="2 3" key="1">
    <citation type="journal article" date="2024" name="IMA Fungus">
        <title>Apiospora arundinis, a panoply of carbohydrate-active enzymes and secondary metabolites.</title>
        <authorList>
            <person name="Sorensen T."/>
            <person name="Petersen C."/>
            <person name="Muurmann A.T."/>
            <person name="Christiansen J.V."/>
            <person name="Brundto M.L."/>
            <person name="Overgaard C.K."/>
            <person name="Boysen A.T."/>
            <person name="Wollenberg R.D."/>
            <person name="Larsen T.O."/>
            <person name="Sorensen J.L."/>
            <person name="Nielsen K.L."/>
            <person name="Sondergaard T.E."/>
        </authorList>
    </citation>
    <scope>NUCLEOTIDE SEQUENCE [LARGE SCALE GENOMIC DNA]</scope>
    <source>
        <strain evidence="2 3">AAU 773</strain>
    </source>
</reference>
<gene>
    <name evidence="2" type="ORF">PGQ11_002286</name>
</gene>